<dbReference type="GO" id="GO:0005886">
    <property type="term" value="C:plasma membrane"/>
    <property type="evidence" value="ECO:0007669"/>
    <property type="project" value="UniProtKB-SubCell"/>
</dbReference>
<protein>
    <recommendedName>
        <fullName evidence="11">G-protein coupled receptors family 1 profile domain-containing protein</fullName>
    </recommendedName>
</protein>
<dbReference type="PANTHER" id="PTHR24248">
    <property type="entry name" value="ADRENERGIC RECEPTOR-RELATED G-PROTEIN COUPLED RECEPTOR"/>
    <property type="match status" value="1"/>
</dbReference>
<dbReference type="PROSITE" id="PS50262">
    <property type="entry name" value="G_PROTEIN_RECEP_F1_2"/>
    <property type="match status" value="1"/>
</dbReference>
<organism evidence="12 13">
    <name type="scientific">Rotaria socialis</name>
    <dbReference type="NCBI Taxonomy" id="392032"/>
    <lineage>
        <taxon>Eukaryota</taxon>
        <taxon>Metazoa</taxon>
        <taxon>Spiralia</taxon>
        <taxon>Gnathifera</taxon>
        <taxon>Rotifera</taxon>
        <taxon>Eurotatoria</taxon>
        <taxon>Bdelloidea</taxon>
        <taxon>Philodinida</taxon>
        <taxon>Philodinidae</taxon>
        <taxon>Rotaria</taxon>
    </lineage>
</organism>
<feature type="signal peptide" evidence="10">
    <location>
        <begin position="1"/>
        <end position="35"/>
    </location>
</feature>
<dbReference type="InterPro" id="IPR017452">
    <property type="entry name" value="GPCR_Rhodpsn_7TM"/>
</dbReference>
<dbReference type="PRINTS" id="PR00237">
    <property type="entry name" value="GPCRRHODOPSN"/>
</dbReference>
<keyword evidence="8" id="KW-0807">Transducer</keyword>
<feature type="chain" id="PRO_5032314094" description="G-protein coupled receptors family 1 profile domain-containing protein" evidence="10">
    <location>
        <begin position="36"/>
        <end position="183"/>
    </location>
</feature>
<comment type="subcellular location">
    <subcellularLocation>
        <location evidence="1">Cell membrane</location>
        <topology evidence="1">Multi-pass membrane protein</topology>
    </subcellularLocation>
</comment>
<reference evidence="12" key="1">
    <citation type="submission" date="2021-02" db="EMBL/GenBank/DDBJ databases">
        <authorList>
            <person name="Nowell W R."/>
        </authorList>
    </citation>
    <scope>NUCLEOTIDE SEQUENCE</scope>
</reference>
<gene>
    <name evidence="12" type="ORF">QYT958_LOCUS30533</name>
</gene>
<dbReference type="Proteomes" id="UP000663848">
    <property type="component" value="Unassembled WGS sequence"/>
</dbReference>
<keyword evidence="6 9" id="KW-0472">Membrane</keyword>
<evidence type="ECO:0000256" key="7">
    <source>
        <dbReference type="ARBA" id="ARBA00023170"/>
    </source>
</evidence>
<sequence>MVICFPSFDINISRLFTFVCLLSVVCIVQFQLVSAIDAAPGTPKRIGSSVNKAVTLRKTNFPTKVTTKPISAKTTTIITTTTTSTNQTDVCVAEKIDKTVYFFSVGYRAISGALVVPITICAICGNILVIYVIKHYRELRVTGNVFLASLAVADVGVSSLAMTFYGLQLLYGRWLFGPVSLLI</sequence>
<evidence type="ECO:0000256" key="8">
    <source>
        <dbReference type="ARBA" id="ARBA00023224"/>
    </source>
</evidence>
<evidence type="ECO:0000259" key="11">
    <source>
        <dbReference type="PROSITE" id="PS50262"/>
    </source>
</evidence>
<evidence type="ECO:0000256" key="10">
    <source>
        <dbReference type="SAM" id="SignalP"/>
    </source>
</evidence>
<dbReference type="PANTHER" id="PTHR24248:SF66">
    <property type="entry name" value="OCTOPAMINE RECEPTOR BETA-3R"/>
    <property type="match status" value="1"/>
</dbReference>
<evidence type="ECO:0000256" key="1">
    <source>
        <dbReference type="ARBA" id="ARBA00004651"/>
    </source>
</evidence>
<evidence type="ECO:0000256" key="5">
    <source>
        <dbReference type="ARBA" id="ARBA00023040"/>
    </source>
</evidence>
<dbReference type="GO" id="GO:0004930">
    <property type="term" value="F:G protein-coupled receptor activity"/>
    <property type="evidence" value="ECO:0007669"/>
    <property type="project" value="UniProtKB-KW"/>
</dbReference>
<dbReference type="AlphaFoldDB" id="A0A821UYJ6"/>
<evidence type="ECO:0000313" key="13">
    <source>
        <dbReference type="Proteomes" id="UP000663848"/>
    </source>
</evidence>
<keyword evidence="4 9" id="KW-1133">Transmembrane helix</keyword>
<comment type="caution">
    <text evidence="12">The sequence shown here is derived from an EMBL/GenBank/DDBJ whole genome shotgun (WGS) entry which is preliminary data.</text>
</comment>
<evidence type="ECO:0000256" key="6">
    <source>
        <dbReference type="ARBA" id="ARBA00023136"/>
    </source>
</evidence>
<keyword evidence="7" id="KW-0675">Receptor</keyword>
<dbReference type="SUPFAM" id="SSF81321">
    <property type="entry name" value="Family A G protein-coupled receptor-like"/>
    <property type="match status" value="1"/>
</dbReference>
<dbReference type="Gene3D" id="1.20.1070.10">
    <property type="entry name" value="Rhodopsin 7-helix transmembrane proteins"/>
    <property type="match status" value="1"/>
</dbReference>
<feature type="domain" description="G-protein coupled receptors family 1 profile" evidence="11">
    <location>
        <begin position="125"/>
        <end position="183"/>
    </location>
</feature>
<feature type="transmembrane region" description="Helical" evidence="9">
    <location>
        <begin position="109"/>
        <end position="133"/>
    </location>
</feature>
<evidence type="ECO:0000256" key="4">
    <source>
        <dbReference type="ARBA" id="ARBA00022989"/>
    </source>
</evidence>
<keyword evidence="2" id="KW-1003">Cell membrane</keyword>
<feature type="transmembrane region" description="Helical" evidence="9">
    <location>
        <begin position="145"/>
        <end position="167"/>
    </location>
</feature>
<dbReference type="InterPro" id="IPR000276">
    <property type="entry name" value="GPCR_Rhodpsn"/>
</dbReference>
<dbReference type="Pfam" id="PF00001">
    <property type="entry name" value="7tm_1"/>
    <property type="match status" value="1"/>
</dbReference>
<name>A0A821UYJ6_9BILA</name>
<accession>A0A821UYJ6</accession>
<proteinExistence type="predicted"/>
<evidence type="ECO:0000313" key="12">
    <source>
        <dbReference type="EMBL" id="CAF4897144.1"/>
    </source>
</evidence>
<dbReference type="GO" id="GO:0071880">
    <property type="term" value="P:adenylate cyclase-activating adrenergic receptor signaling pathway"/>
    <property type="evidence" value="ECO:0007669"/>
    <property type="project" value="TreeGrafter"/>
</dbReference>
<keyword evidence="5" id="KW-0297">G-protein coupled receptor</keyword>
<keyword evidence="10" id="KW-0732">Signal</keyword>
<dbReference type="EMBL" id="CAJOBR010009776">
    <property type="protein sequence ID" value="CAF4897144.1"/>
    <property type="molecule type" value="Genomic_DNA"/>
</dbReference>
<evidence type="ECO:0000256" key="9">
    <source>
        <dbReference type="SAM" id="Phobius"/>
    </source>
</evidence>
<evidence type="ECO:0000256" key="2">
    <source>
        <dbReference type="ARBA" id="ARBA00022475"/>
    </source>
</evidence>
<dbReference type="GO" id="GO:0043410">
    <property type="term" value="P:positive regulation of MAPK cascade"/>
    <property type="evidence" value="ECO:0007669"/>
    <property type="project" value="TreeGrafter"/>
</dbReference>
<evidence type="ECO:0000256" key="3">
    <source>
        <dbReference type="ARBA" id="ARBA00022692"/>
    </source>
</evidence>
<keyword evidence="3 9" id="KW-0812">Transmembrane</keyword>